<dbReference type="InterPro" id="IPR001849">
    <property type="entry name" value="PH_domain"/>
</dbReference>
<feature type="region of interest" description="Disordered" evidence="5">
    <location>
        <begin position="362"/>
        <end position="384"/>
    </location>
</feature>
<keyword evidence="9" id="KW-1185">Reference proteome</keyword>
<feature type="compositionally biased region" description="Acidic residues" evidence="5">
    <location>
        <begin position="365"/>
        <end position="378"/>
    </location>
</feature>
<dbReference type="OrthoDB" id="428159at2759"/>
<name>A0A2R5GGD6_9STRA</name>
<dbReference type="SMART" id="SM00233">
    <property type="entry name" value="PH"/>
    <property type="match status" value="1"/>
</dbReference>
<evidence type="ECO:0000256" key="4">
    <source>
        <dbReference type="ARBA" id="ARBA00023136"/>
    </source>
</evidence>
<dbReference type="EMBL" id="BEYU01000029">
    <property type="protein sequence ID" value="GBG27321.1"/>
    <property type="molecule type" value="Genomic_DNA"/>
</dbReference>
<dbReference type="Proteomes" id="UP000241890">
    <property type="component" value="Unassembled WGS sequence"/>
</dbReference>
<keyword evidence="4" id="KW-0472">Membrane</keyword>
<feature type="compositionally biased region" description="Polar residues" evidence="5">
    <location>
        <begin position="325"/>
        <end position="339"/>
    </location>
</feature>
<dbReference type="Pfam" id="PF16016">
    <property type="entry name" value="VASt"/>
    <property type="match status" value="1"/>
</dbReference>
<dbReference type="SUPFAM" id="SSF50729">
    <property type="entry name" value="PH domain-like"/>
    <property type="match status" value="1"/>
</dbReference>
<evidence type="ECO:0000256" key="2">
    <source>
        <dbReference type="ARBA" id="ARBA00022692"/>
    </source>
</evidence>
<feature type="domain" description="VASt" evidence="7">
    <location>
        <begin position="682"/>
        <end position="850"/>
    </location>
</feature>
<keyword evidence="3" id="KW-1133">Transmembrane helix</keyword>
<evidence type="ECO:0000256" key="3">
    <source>
        <dbReference type="ARBA" id="ARBA00022989"/>
    </source>
</evidence>
<organism evidence="8 9">
    <name type="scientific">Hondaea fermentalgiana</name>
    <dbReference type="NCBI Taxonomy" id="2315210"/>
    <lineage>
        <taxon>Eukaryota</taxon>
        <taxon>Sar</taxon>
        <taxon>Stramenopiles</taxon>
        <taxon>Bigyra</taxon>
        <taxon>Labyrinthulomycetes</taxon>
        <taxon>Thraustochytrida</taxon>
        <taxon>Thraustochytriidae</taxon>
        <taxon>Hondaea</taxon>
    </lineage>
</organism>
<evidence type="ECO:0000256" key="1">
    <source>
        <dbReference type="ARBA" id="ARBA00004370"/>
    </source>
</evidence>
<accession>A0A2R5GGD6</accession>
<comment type="caution">
    <text evidence="8">The sequence shown here is derived from an EMBL/GenBank/DDBJ whole genome shotgun (WGS) entry which is preliminary data.</text>
</comment>
<evidence type="ECO:0000256" key="5">
    <source>
        <dbReference type="SAM" id="MobiDB-lite"/>
    </source>
</evidence>
<protein>
    <submittedName>
        <fullName evidence="8">Tectonin beta-propeller repeat-containing protein 1</fullName>
    </submittedName>
</protein>
<evidence type="ECO:0000259" key="6">
    <source>
        <dbReference type="PROSITE" id="PS50003"/>
    </source>
</evidence>
<dbReference type="AlphaFoldDB" id="A0A2R5GGD6"/>
<dbReference type="PROSITE" id="PS51778">
    <property type="entry name" value="VAST"/>
    <property type="match status" value="1"/>
</dbReference>
<evidence type="ECO:0000313" key="9">
    <source>
        <dbReference type="Proteomes" id="UP000241890"/>
    </source>
</evidence>
<reference evidence="8 9" key="1">
    <citation type="submission" date="2017-12" db="EMBL/GenBank/DDBJ databases">
        <title>Sequencing, de novo assembly and annotation of complete genome of a new Thraustochytrid species, strain FCC1311.</title>
        <authorList>
            <person name="Sedici K."/>
            <person name="Godart F."/>
            <person name="Aiese Cigliano R."/>
            <person name="Sanseverino W."/>
            <person name="Barakat M."/>
            <person name="Ortet P."/>
            <person name="Marechal E."/>
            <person name="Cagnac O."/>
            <person name="Amato A."/>
        </authorList>
    </citation>
    <scope>NUCLEOTIDE SEQUENCE [LARGE SCALE GENOMIC DNA]</scope>
</reference>
<proteinExistence type="predicted"/>
<dbReference type="GO" id="GO:0016020">
    <property type="term" value="C:membrane"/>
    <property type="evidence" value="ECO:0007669"/>
    <property type="project" value="UniProtKB-SubCell"/>
</dbReference>
<dbReference type="Pfam" id="PF00169">
    <property type="entry name" value="PH"/>
    <property type="match status" value="1"/>
</dbReference>
<feature type="region of interest" description="Disordered" evidence="5">
    <location>
        <begin position="325"/>
        <end position="345"/>
    </location>
</feature>
<dbReference type="InterPro" id="IPR031968">
    <property type="entry name" value="VASt"/>
</dbReference>
<dbReference type="InParanoid" id="A0A2R5GGD6"/>
<evidence type="ECO:0000313" key="8">
    <source>
        <dbReference type="EMBL" id="GBG27321.1"/>
    </source>
</evidence>
<comment type="subcellular location">
    <subcellularLocation>
        <location evidence="1">Membrane</location>
    </subcellularLocation>
</comment>
<gene>
    <name evidence="8" type="ORF">FCC1311_035432</name>
</gene>
<dbReference type="Gene3D" id="2.30.29.30">
    <property type="entry name" value="Pleckstrin-homology domain (PH domain)/Phosphotyrosine-binding domain (PTB)"/>
    <property type="match status" value="1"/>
</dbReference>
<evidence type="ECO:0000259" key="7">
    <source>
        <dbReference type="PROSITE" id="PS51778"/>
    </source>
</evidence>
<feature type="domain" description="PH" evidence="6">
    <location>
        <begin position="527"/>
        <end position="656"/>
    </location>
</feature>
<dbReference type="InterPro" id="IPR011993">
    <property type="entry name" value="PH-like_dom_sf"/>
</dbReference>
<dbReference type="PROSITE" id="PS50003">
    <property type="entry name" value="PH_DOMAIN"/>
    <property type="match status" value="1"/>
</dbReference>
<sequence>MPARKLSKAATNRTSREREMIRASMRNLRGTLSFKQKALSNEEVDLERRVDDMLWEGMVLGISDEYGLKWRFGSADEPREAIGGWLFQVSRDAVTKKKQKGRLAFFVIDDIAENLCQVKDEWATSTQRQISFSEIIAVRARISTSGFVYVRVYTRRNHDWLMMPVQSDNEDIVVRWVAALRHRARILNAEQERDLEDATRVAIWAQSIARMRNAQAKADRRRERRNGLLKRLGAAIYGYPDTDSEDEGEDEDLVPRRPMQAVSSIYERGSTRVSSTRRTFTRATRTSTVRTAPPAEPASPFLVTFVSALAADWYDLAFGAASASDATNQAGTGARSTQKSPRRSVFKPKLTLSEAAWNQISQFDDSYDEDEEDLETDEDHQRGTLLSNPTFVQDTFTIKPLEAGEIEDELWENERYGLKKGWSAEALLATDRWHFTDRIGRGQLESLDELEVPEGFEITTDWTLDVSGSISGQCGADGWTYAMDFGPLDSNLAKGTPRIATTISTVVRHRRWYRRRMPIRQSRIESPVIWHGWLGRRSSGTGRWQCRYFVLTQGLRLHGKITGIALSYFRFDFPNHLELVGSLDLDAWNQLTRHELRTWSLDGAVVINKNDPSQQQTTGPYIFEVSLPQEKQPVKFTTNSLISRENWIGAIEFALRDQVKRFTLTKSMELPLEGAFLDTPQYCNLILDRLLPLRVDECFDLLYFDDEFHENFFESCKFEVELEEPWSLDTQIGSRRKIVYRTPKRKVYAGHEVIAKDKLVRSDPGAGYQVDSSLQSPESPYGNIYQDEIRVVLVDWKNKMTRIIITHQVDLRAEDESVRVFVESNARRQVLAHYVEDWLPYVQTVLKRRRHEQQQQQVTQLTIASPSGIAYRVDEEVSSIRPVNPRYNY</sequence>
<keyword evidence="2" id="KW-0812">Transmembrane</keyword>